<comment type="caution">
    <text evidence="2">The sequence shown here is derived from an EMBL/GenBank/DDBJ whole genome shotgun (WGS) entry which is preliminary data.</text>
</comment>
<proteinExistence type="predicted"/>
<evidence type="ECO:0000313" key="3">
    <source>
        <dbReference type="Proteomes" id="UP000233551"/>
    </source>
</evidence>
<reference evidence="2 3" key="1">
    <citation type="submission" date="2017-11" db="EMBL/GenBank/DDBJ databases">
        <title>De-novo sequencing of pomegranate (Punica granatum L.) genome.</title>
        <authorList>
            <person name="Akparov Z."/>
            <person name="Amiraslanov A."/>
            <person name="Hajiyeva S."/>
            <person name="Abbasov M."/>
            <person name="Kaur K."/>
            <person name="Hamwieh A."/>
            <person name="Solovyev V."/>
            <person name="Salamov A."/>
            <person name="Braich B."/>
            <person name="Kosarev P."/>
            <person name="Mahmoud A."/>
            <person name="Hajiyev E."/>
            <person name="Babayeva S."/>
            <person name="Izzatullayeva V."/>
            <person name="Mammadov A."/>
            <person name="Mammadov A."/>
            <person name="Sharifova S."/>
            <person name="Ojaghi J."/>
            <person name="Eynullazada K."/>
            <person name="Bayramov B."/>
            <person name="Abdulazimova A."/>
            <person name="Shahmuradov I."/>
        </authorList>
    </citation>
    <scope>NUCLEOTIDE SEQUENCE [LARGE SCALE GENOMIC DNA]</scope>
    <source>
        <strain evidence="3">cv. AG2017</strain>
        <tissue evidence="2">Leaf</tissue>
    </source>
</reference>
<protein>
    <submittedName>
        <fullName evidence="2">Uncharacterized protein</fullName>
    </submittedName>
</protein>
<organism evidence="2 3">
    <name type="scientific">Punica granatum</name>
    <name type="common">Pomegranate</name>
    <dbReference type="NCBI Taxonomy" id="22663"/>
    <lineage>
        <taxon>Eukaryota</taxon>
        <taxon>Viridiplantae</taxon>
        <taxon>Streptophyta</taxon>
        <taxon>Embryophyta</taxon>
        <taxon>Tracheophyta</taxon>
        <taxon>Spermatophyta</taxon>
        <taxon>Magnoliopsida</taxon>
        <taxon>eudicotyledons</taxon>
        <taxon>Gunneridae</taxon>
        <taxon>Pentapetalae</taxon>
        <taxon>rosids</taxon>
        <taxon>malvids</taxon>
        <taxon>Myrtales</taxon>
        <taxon>Lythraceae</taxon>
        <taxon>Punica</taxon>
    </lineage>
</organism>
<evidence type="ECO:0000256" key="1">
    <source>
        <dbReference type="SAM" id="MobiDB-lite"/>
    </source>
</evidence>
<name>A0A2I0IVX0_PUNGR</name>
<gene>
    <name evidence="2" type="ORF">CRG98_031830</name>
</gene>
<sequence>DDLRTNPFQEEGNDANRSTTSRDPVQVPIGPITRTRAKKFKDELNGLIQEAVGSFERQLTASGLLVCNPKAASYHSKVACCPQFTGPPFLSSSSSLYIRESPAYTLASTKATPTSSSSASMSTTMRLVVVATLSSRPHGSRA</sequence>
<accession>A0A2I0IVX0</accession>
<dbReference type="AlphaFoldDB" id="A0A2I0IVX0"/>
<dbReference type="Proteomes" id="UP000233551">
    <property type="component" value="Unassembled WGS sequence"/>
</dbReference>
<feature type="region of interest" description="Disordered" evidence="1">
    <location>
        <begin position="1"/>
        <end position="30"/>
    </location>
</feature>
<feature type="non-terminal residue" evidence="2">
    <location>
        <position position="1"/>
    </location>
</feature>
<keyword evidence="3" id="KW-1185">Reference proteome</keyword>
<dbReference type="EMBL" id="PGOL01002460">
    <property type="protein sequence ID" value="PKI47780.1"/>
    <property type="molecule type" value="Genomic_DNA"/>
</dbReference>
<evidence type="ECO:0000313" key="2">
    <source>
        <dbReference type="EMBL" id="PKI47780.1"/>
    </source>
</evidence>